<sequence>MILFYLAQLLKAINMIAARDGRLTFRPEPERKERKMSLREMMDSSSSSSGSEANNRQSNLCLLELPDIVQRRIFSFLSYDEIARLRIVCKDFDIMGKTVLNKGLVAVEKFRNMCLKEVKIQLPRRESERRVHPLARHVDVLMAIETRISMLSMTYGKYIDSGLCCFIPGKVLDEMFRVLRIVRESKTPPRPHEILQELRDISSMAMEHFDEKVCSSLKPKFTSTPKAKSLLTLKMSNDEVDAVQAVQTNLQKVKGNCTELRKQVKSLRSKVLKLGGKIDDNKSKLQDQSAKISEQGAQIQDLRRVVDELSQKVLDISRSHETSINKSSSKGGSSNKISSVKAFFSGSHSSQSGVVTRSKRARAQDTESDPVPPKKMC</sequence>
<dbReference type="SUPFAM" id="SSF81383">
    <property type="entry name" value="F-box domain"/>
    <property type="match status" value="1"/>
</dbReference>
<dbReference type="Pfam" id="PF00646">
    <property type="entry name" value="F-box"/>
    <property type="match status" value="1"/>
</dbReference>
<dbReference type="AlphaFoldDB" id="A0A8S1C5H4"/>
<evidence type="ECO:0000313" key="5">
    <source>
        <dbReference type="Proteomes" id="UP000494165"/>
    </source>
</evidence>
<evidence type="ECO:0000256" key="2">
    <source>
        <dbReference type="SAM" id="MobiDB-lite"/>
    </source>
</evidence>
<proteinExistence type="predicted"/>
<dbReference type="OrthoDB" id="5860767at2759"/>
<evidence type="ECO:0000313" key="4">
    <source>
        <dbReference type="EMBL" id="CAB3363134.1"/>
    </source>
</evidence>
<dbReference type="InterPro" id="IPR001810">
    <property type="entry name" value="F-box_dom"/>
</dbReference>
<evidence type="ECO:0000256" key="1">
    <source>
        <dbReference type="SAM" id="Coils"/>
    </source>
</evidence>
<organism evidence="4 5">
    <name type="scientific">Cloeon dipterum</name>
    <dbReference type="NCBI Taxonomy" id="197152"/>
    <lineage>
        <taxon>Eukaryota</taxon>
        <taxon>Metazoa</taxon>
        <taxon>Ecdysozoa</taxon>
        <taxon>Arthropoda</taxon>
        <taxon>Hexapoda</taxon>
        <taxon>Insecta</taxon>
        <taxon>Pterygota</taxon>
        <taxon>Palaeoptera</taxon>
        <taxon>Ephemeroptera</taxon>
        <taxon>Pisciforma</taxon>
        <taxon>Baetidae</taxon>
        <taxon>Cloeon</taxon>
    </lineage>
</organism>
<evidence type="ECO:0000259" key="3">
    <source>
        <dbReference type="PROSITE" id="PS50181"/>
    </source>
</evidence>
<feature type="region of interest" description="Disordered" evidence="2">
    <location>
        <begin position="28"/>
        <end position="54"/>
    </location>
</feature>
<feature type="coiled-coil region" evidence="1">
    <location>
        <begin position="243"/>
        <end position="312"/>
    </location>
</feature>
<feature type="domain" description="F-box" evidence="3">
    <location>
        <begin position="59"/>
        <end position="113"/>
    </location>
</feature>
<gene>
    <name evidence="4" type="ORF">CLODIP_2_CD14811</name>
</gene>
<dbReference type="InterPro" id="IPR039719">
    <property type="entry name" value="FBXO28"/>
</dbReference>
<dbReference type="PANTHER" id="PTHR13252:SF9">
    <property type="entry name" value="F-BOX ONLY PROTEIN 28"/>
    <property type="match status" value="1"/>
</dbReference>
<feature type="compositionally biased region" description="Basic and acidic residues" evidence="2">
    <location>
        <begin position="28"/>
        <end position="42"/>
    </location>
</feature>
<comment type="caution">
    <text evidence="4">The sequence shown here is derived from an EMBL/GenBank/DDBJ whole genome shotgun (WGS) entry which is preliminary data.</text>
</comment>
<reference evidence="4 5" key="1">
    <citation type="submission" date="2020-04" db="EMBL/GenBank/DDBJ databases">
        <authorList>
            <person name="Alioto T."/>
            <person name="Alioto T."/>
            <person name="Gomez Garrido J."/>
        </authorList>
    </citation>
    <scope>NUCLEOTIDE SEQUENCE [LARGE SCALE GENOMIC DNA]</scope>
</reference>
<dbReference type="EMBL" id="CADEPI010000011">
    <property type="protein sequence ID" value="CAB3363134.1"/>
    <property type="molecule type" value="Genomic_DNA"/>
</dbReference>
<feature type="compositionally biased region" description="Polar residues" evidence="2">
    <location>
        <begin position="346"/>
        <end position="355"/>
    </location>
</feature>
<protein>
    <recommendedName>
        <fullName evidence="3">F-box domain-containing protein</fullName>
    </recommendedName>
</protein>
<feature type="region of interest" description="Disordered" evidence="2">
    <location>
        <begin position="346"/>
        <end position="377"/>
    </location>
</feature>
<keyword evidence="1" id="KW-0175">Coiled coil</keyword>
<dbReference type="PROSITE" id="PS50181">
    <property type="entry name" value="FBOX"/>
    <property type="match status" value="1"/>
</dbReference>
<keyword evidence="5" id="KW-1185">Reference proteome</keyword>
<dbReference type="Proteomes" id="UP000494165">
    <property type="component" value="Unassembled WGS sequence"/>
</dbReference>
<name>A0A8S1C5H4_9INSE</name>
<dbReference type="GO" id="GO:0000209">
    <property type="term" value="P:protein polyubiquitination"/>
    <property type="evidence" value="ECO:0007669"/>
    <property type="project" value="TreeGrafter"/>
</dbReference>
<accession>A0A8S1C5H4</accession>
<dbReference type="InterPro" id="IPR036047">
    <property type="entry name" value="F-box-like_dom_sf"/>
</dbReference>
<dbReference type="PANTHER" id="PTHR13252">
    <property type="entry name" value="F-BOX ONLY PROTEIN 28"/>
    <property type="match status" value="1"/>
</dbReference>